<dbReference type="InterPro" id="IPR004360">
    <property type="entry name" value="Glyas_Fos-R_dOase_dom"/>
</dbReference>
<evidence type="ECO:0000259" key="2">
    <source>
        <dbReference type="PROSITE" id="PS51819"/>
    </source>
</evidence>
<sequence>MTSSFGFGTTDHDGTRIAHTRGGKSSGQGDGIRPLGYLLLIHHNRRHTQGGIVEWRIELIYVPVTDVDLAKAFYADRVGFVVDHDVRVSEEVRFVQLTPPGSACSIAIGEGLTDMAPGSQNGIQVVVPDADAARAHLLDQGIDASEVDEQPWGRFVGFADPDGNAWVLQQLPPRE</sequence>
<gene>
    <name evidence="3" type="ORF">D9V29_04250</name>
</gene>
<accession>A0A3L6ZYY5</accession>
<dbReference type="Proteomes" id="UP000270299">
    <property type="component" value="Unassembled WGS sequence"/>
</dbReference>
<protein>
    <submittedName>
        <fullName evidence="3">Glyoxalase</fullName>
    </submittedName>
</protein>
<keyword evidence="4" id="KW-1185">Reference proteome</keyword>
<evidence type="ECO:0000313" key="3">
    <source>
        <dbReference type="EMBL" id="RLP72372.1"/>
    </source>
</evidence>
<dbReference type="EMBL" id="RCUV01000005">
    <property type="protein sequence ID" value="RLP72372.1"/>
    <property type="molecule type" value="Genomic_DNA"/>
</dbReference>
<dbReference type="InterPro" id="IPR029068">
    <property type="entry name" value="Glyas_Bleomycin-R_OHBP_Dase"/>
</dbReference>
<dbReference type="PANTHER" id="PTHR36437:SF2">
    <property type="entry name" value="GLYOXALASE_BLEOMYCIN RESISTANCE PROTEIN_DIOXYGENASE"/>
    <property type="match status" value="1"/>
</dbReference>
<evidence type="ECO:0000256" key="1">
    <source>
        <dbReference type="SAM" id="MobiDB-lite"/>
    </source>
</evidence>
<name>A0A3L6ZYY5_9MICO</name>
<proteinExistence type="predicted"/>
<dbReference type="SUPFAM" id="SSF54593">
    <property type="entry name" value="Glyoxalase/Bleomycin resistance protein/Dihydroxybiphenyl dioxygenase"/>
    <property type="match status" value="1"/>
</dbReference>
<reference evidence="3 4" key="1">
    <citation type="submission" date="2018-10" db="EMBL/GenBank/DDBJ databases">
        <authorList>
            <person name="Li J."/>
        </authorList>
    </citation>
    <scope>NUCLEOTIDE SEQUENCE [LARGE SCALE GENOMIC DNA]</scope>
    <source>
        <strain evidence="3 4">CCTCC AB209002</strain>
    </source>
</reference>
<organism evidence="3 4">
    <name type="scientific">Mycetocola manganoxydans</name>
    <dbReference type="NCBI Taxonomy" id="699879"/>
    <lineage>
        <taxon>Bacteria</taxon>
        <taxon>Bacillati</taxon>
        <taxon>Actinomycetota</taxon>
        <taxon>Actinomycetes</taxon>
        <taxon>Micrococcales</taxon>
        <taxon>Microbacteriaceae</taxon>
        <taxon>Mycetocola</taxon>
    </lineage>
</organism>
<dbReference type="Pfam" id="PF00903">
    <property type="entry name" value="Glyoxalase"/>
    <property type="match status" value="1"/>
</dbReference>
<dbReference type="PANTHER" id="PTHR36437">
    <property type="entry name" value="GLYOXALASE/BLEOMYCIN RESISTANCE PROTEIN/DIOXYGENASE"/>
    <property type="match status" value="1"/>
</dbReference>
<dbReference type="InterPro" id="IPR037523">
    <property type="entry name" value="VOC_core"/>
</dbReference>
<dbReference type="AlphaFoldDB" id="A0A3L6ZYY5"/>
<comment type="caution">
    <text evidence="3">The sequence shown here is derived from an EMBL/GenBank/DDBJ whole genome shotgun (WGS) entry which is preliminary data.</text>
</comment>
<feature type="region of interest" description="Disordered" evidence="1">
    <location>
        <begin position="1"/>
        <end position="29"/>
    </location>
</feature>
<dbReference type="OrthoDB" id="485032at2"/>
<dbReference type="Gene3D" id="3.10.180.10">
    <property type="entry name" value="2,3-Dihydroxybiphenyl 1,2-Dioxygenase, domain 1"/>
    <property type="match status" value="1"/>
</dbReference>
<feature type="domain" description="VOC" evidence="2">
    <location>
        <begin position="56"/>
        <end position="171"/>
    </location>
</feature>
<dbReference type="PROSITE" id="PS51819">
    <property type="entry name" value="VOC"/>
    <property type="match status" value="1"/>
</dbReference>
<evidence type="ECO:0000313" key="4">
    <source>
        <dbReference type="Proteomes" id="UP000270299"/>
    </source>
</evidence>